<dbReference type="RefSeq" id="WP_132544916.1">
    <property type="nucleotide sequence ID" value="NZ_SLWY01000021.1"/>
</dbReference>
<accession>A0A4R2L088</accession>
<keyword evidence="3 6" id="KW-0238">DNA-binding</keyword>
<keyword evidence="4" id="KW-0804">Transcription</keyword>
<reference evidence="6 7" key="1">
    <citation type="submission" date="2019-03" db="EMBL/GenBank/DDBJ databases">
        <title>Genomic Encyclopedia of Type Strains, Phase IV (KMG-IV): sequencing the most valuable type-strain genomes for metagenomic binning, comparative biology and taxonomic classification.</title>
        <authorList>
            <person name="Goeker M."/>
        </authorList>
    </citation>
    <scope>NUCLEOTIDE SEQUENCE [LARGE SCALE GENOMIC DNA]</scope>
    <source>
        <strain evidence="6 7">DSM 25287</strain>
    </source>
</reference>
<comment type="caution">
    <text evidence="6">The sequence shown here is derived from an EMBL/GenBank/DDBJ whole genome shotgun (WGS) entry which is preliminary data.</text>
</comment>
<evidence type="ECO:0000256" key="4">
    <source>
        <dbReference type="ARBA" id="ARBA00023163"/>
    </source>
</evidence>
<gene>
    <name evidence="6" type="ORF">EV699_12135</name>
</gene>
<evidence type="ECO:0000313" key="6">
    <source>
        <dbReference type="EMBL" id="TCO78922.1"/>
    </source>
</evidence>
<dbReference type="Proteomes" id="UP000295765">
    <property type="component" value="Unassembled WGS sequence"/>
</dbReference>
<organism evidence="6 7">
    <name type="scientific">Plasticicumulans lactativorans</name>
    <dbReference type="NCBI Taxonomy" id="1133106"/>
    <lineage>
        <taxon>Bacteria</taxon>
        <taxon>Pseudomonadati</taxon>
        <taxon>Pseudomonadota</taxon>
        <taxon>Gammaproteobacteria</taxon>
        <taxon>Candidatus Competibacteraceae</taxon>
        <taxon>Plasticicumulans</taxon>
    </lineage>
</organism>
<keyword evidence="2" id="KW-0805">Transcription regulation</keyword>
<dbReference type="GO" id="GO:0005829">
    <property type="term" value="C:cytosol"/>
    <property type="evidence" value="ECO:0007669"/>
    <property type="project" value="TreeGrafter"/>
</dbReference>
<name>A0A4R2L088_9GAMM</name>
<dbReference type="PANTHER" id="PTHR30419">
    <property type="entry name" value="HTH-TYPE TRANSCRIPTIONAL REGULATOR YBHD"/>
    <property type="match status" value="1"/>
</dbReference>
<dbReference type="SUPFAM" id="SSF46785">
    <property type="entry name" value="Winged helix' DNA-binding domain"/>
    <property type="match status" value="1"/>
</dbReference>
<dbReference type="PRINTS" id="PR00039">
    <property type="entry name" value="HTHLYSR"/>
</dbReference>
<feature type="domain" description="HTH lysR-type" evidence="5">
    <location>
        <begin position="13"/>
        <end position="70"/>
    </location>
</feature>
<protein>
    <submittedName>
        <fullName evidence="6">DNA-binding transcriptional LysR family regulator</fullName>
    </submittedName>
</protein>
<dbReference type="InterPro" id="IPR036390">
    <property type="entry name" value="WH_DNA-bd_sf"/>
</dbReference>
<dbReference type="InterPro" id="IPR050950">
    <property type="entry name" value="HTH-type_LysR_regulators"/>
</dbReference>
<evidence type="ECO:0000259" key="5">
    <source>
        <dbReference type="PROSITE" id="PS50931"/>
    </source>
</evidence>
<dbReference type="FunFam" id="1.10.10.10:FF:000001">
    <property type="entry name" value="LysR family transcriptional regulator"/>
    <property type="match status" value="1"/>
</dbReference>
<dbReference type="PANTHER" id="PTHR30419:SF8">
    <property type="entry name" value="NITROGEN ASSIMILATION TRANSCRIPTIONAL ACTIVATOR-RELATED"/>
    <property type="match status" value="1"/>
</dbReference>
<dbReference type="CDD" id="cd05466">
    <property type="entry name" value="PBP2_LTTR_substrate"/>
    <property type="match status" value="1"/>
</dbReference>
<evidence type="ECO:0000256" key="2">
    <source>
        <dbReference type="ARBA" id="ARBA00023015"/>
    </source>
</evidence>
<evidence type="ECO:0000256" key="1">
    <source>
        <dbReference type="ARBA" id="ARBA00009437"/>
    </source>
</evidence>
<sequence>MNSPIGRHYYKHNRLQQLRGFCFAVQTGSISKAAERMFLSQPSVSLQIQALERELGVTLFERRGPKIRLTPEGQTLYDMALPLLEGLDSLPETFTAKRGSLESGEVNITAGEATILYLLPDIVKRFCETHPGIRVRFHNVPGREGLRLLRDDEVDFAVGSFRDVPDDMTYQPIYSFDQMLITPKDHPLAAKPDIELADISPYDFILPPRHLNTLSMVEFAFQQHNLSLNVKLEAGGWAVIKRYVEMGMGISIVSGICITPEDQLATHPLTRYFPRRTYGVVMRRGKFLSPQAKRFIEFIDPSFFVMEPVFHET</sequence>
<evidence type="ECO:0000256" key="3">
    <source>
        <dbReference type="ARBA" id="ARBA00023125"/>
    </source>
</evidence>
<evidence type="ECO:0000313" key="7">
    <source>
        <dbReference type="Proteomes" id="UP000295765"/>
    </source>
</evidence>
<dbReference type="EMBL" id="SLWY01000021">
    <property type="protein sequence ID" value="TCO78922.1"/>
    <property type="molecule type" value="Genomic_DNA"/>
</dbReference>
<comment type="similarity">
    <text evidence="1">Belongs to the LysR transcriptional regulatory family.</text>
</comment>
<dbReference type="InterPro" id="IPR036388">
    <property type="entry name" value="WH-like_DNA-bd_sf"/>
</dbReference>
<dbReference type="AlphaFoldDB" id="A0A4R2L088"/>
<dbReference type="Gene3D" id="1.10.10.10">
    <property type="entry name" value="Winged helix-like DNA-binding domain superfamily/Winged helix DNA-binding domain"/>
    <property type="match status" value="1"/>
</dbReference>
<dbReference type="SUPFAM" id="SSF53850">
    <property type="entry name" value="Periplasmic binding protein-like II"/>
    <property type="match status" value="1"/>
</dbReference>
<dbReference type="PROSITE" id="PS50931">
    <property type="entry name" value="HTH_LYSR"/>
    <property type="match status" value="1"/>
</dbReference>
<dbReference type="Gene3D" id="3.40.190.290">
    <property type="match status" value="1"/>
</dbReference>
<dbReference type="InterPro" id="IPR005119">
    <property type="entry name" value="LysR_subst-bd"/>
</dbReference>
<dbReference type="Pfam" id="PF03466">
    <property type="entry name" value="LysR_substrate"/>
    <property type="match status" value="1"/>
</dbReference>
<dbReference type="InterPro" id="IPR000847">
    <property type="entry name" value="LysR_HTH_N"/>
</dbReference>
<proteinExistence type="inferred from homology"/>
<dbReference type="GO" id="GO:0003677">
    <property type="term" value="F:DNA binding"/>
    <property type="evidence" value="ECO:0007669"/>
    <property type="project" value="UniProtKB-KW"/>
</dbReference>
<dbReference type="GO" id="GO:0003700">
    <property type="term" value="F:DNA-binding transcription factor activity"/>
    <property type="evidence" value="ECO:0007669"/>
    <property type="project" value="InterPro"/>
</dbReference>
<dbReference type="OrthoDB" id="5964649at2"/>
<dbReference type="Pfam" id="PF00126">
    <property type="entry name" value="HTH_1"/>
    <property type="match status" value="1"/>
</dbReference>
<keyword evidence="7" id="KW-1185">Reference proteome</keyword>